<dbReference type="InterPro" id="IPR036291">
    <property type="entry name" value="NAD(P)-bd_dom_sf"/>
</dbReference>
<dbReference type="PANTHER" id="PTHR14239:SF10">
    <property type="entry name" value="REDUCTASE"/>
    <property type="match status" value="1"/>
</dbReference>
<gene>
    <name evidence="3" type="ORF">GCM10009838_87260</name>
</gene>
<protein>
    <submittedName>
        <fullName evidence="3">NAD(P)-binding domain-containing protein</fullName>
    </submittedName>
</protein>
<sequence length="218" mass="22854">MQIAVLGTGEVGRRLASRFVEVGHEVVLGSRTSDNAAAHAWAGENNAAHGTFADAAVFGEVIVNATGGLVTKAVLEAAGAENLAGKVVVDVSNALDFSKGFPPDAVTFDGLGVAETIQRDFPQTRVVKTLNTMNNQVMARPDLVPGDHVVFLSGEDADAKAVTAGLLRDMGWRDPQIMDLGGISTSRATEQFVILWVHMNGGIGDGSVMWNIAVQRAS</sequence>
<dbReference type="Pfam" id="PF03807">
    <property type="entry name" value="F420_oxidored"/>
    <property type="match status" value="1"/>
</dbReference>
<evidence type="ECO:0000256" key="1">
    <source>
        <dbReference type="ARBA" id="ARBA00023002"/>
    </source>
</evidence>
<dbReference type="EMBL" id="BAAAQM010000098">
    <property type="protein sequence ID" value="GAA2007501.1"/>
    <property type="molecule type" value="Genomic_DNA"/>
</dbReference>
<evidence type="ECO:0000313" key="4">
    <source>
        <dbReference type="Proteomes" id="UP001499854"/>
    </source>
</evidence>
<comment type="caution">
    <text evidence="3">The sequence shown here is derived from an EMBL/GenBank/DDBJ whole genome shotgun (WGS) entry which is preliminary data.</text>
</comment>
<accession>A0ABN2TF59</accession>
<keyword evidence="1" id="KW-0560">Oxidoreductase</keyword>
<evidence type="ECO:0000313" key="3">
    <source>
        <dbReference type="EMBL" id="GAA2007501.1"/>
    </source>
</evidence>
<dbReference type="InterPro" id="IPR051267">
    <property type="entry name" value="STEAP_metalloreductase"/>
</dbReference>
<dbReference type="RefSeq" id="WP_344663135.1">
    <property type="nucleotide sequence ID" value="NZ_BAAAQM010000098.1"/>
</dbReference>
<keyword evidence="4" id="KW-1185">Reference proteome</keyword>
<dbReference type="PANTHER" id="PTHR14239">
    <property type="entry name" value="DUDULIN-RELATED"/>
    <property type="match status" value="1"/>
</dbReference>
<organism evidence="3 4">
    <name type="scientific">Catenulispora subtropica</name>
    <dbReference type="NCBI Taxonomy" id="450798"/>
    <lineage>
        <taxon>Bacteria</taxon>
        <taxon>Bacillati</taxon>
        <taxon>Actinomycetota</taxon>
        <taxon>Actinomycetes</taxon>
        <taxon>Catenulisporales</taxon>
        <taxon>Catenulisporaceae</taxon>
        <taxon>Catenulispora</taxon>
    </lineage>
</organism>
<feature type="domain" description="Pyrroline-5-carboxylate reductase catalytic N-terminal" evidence="2">
    <location>
        <begin position="2"/>
        <end position="93"/>
    </location>
</feature>
<dbReference type="Gene3D" id="3.40.50.720">
    <property type="entry name" value="NAD(P)-binding Rossmann-like Domain"/>
    <property type="match status" value="1"/>
</dbReference>
<name>A0ABN2TF59_9ACTN</name>
<dbReference type="SUPFAM" id="SSF51735">
    <property type="entry name" value="NAD(P)-binding Rossmann-fold domains"/>
    <property type="match status" value="1"/>
</dbReference>
<proteinExistence type="predicted"/>
<evidence type="ECO:0000259" key="2">
    <source>
        <dbReference type="Pfam" id="PF03807"/>
    </source>
</evidence>
<dbReference type="InterPro" id="IPR028939">
    <property type="entry name" value="P5C_Rdtase_cat_N"/>
</dbReference>
<dbReference type="Proteomes" id="UP001499854">
    <property type="component" value="Unassembled WGS sequence"/>
</dbReference>
<reference evidence="3 4" key="1">
    <citation type="journal article" date="2019" name="Int. J. Syst. Evol. Microbiol.">
        <title>The Global Catalogue of Microorganisms (GCM) 10K type strain sequencing project: providing services to taxonomists for standard genome sequencing and annotation.</title>
        <authorList>
            <consortium name="The Broad Institute Genomics Platform"/>
            <consortium name="The Broad Institute Genome Sequencing Center for Infectious Disease"/>
            <person name="Wu L."/>
            <person name="Ma J."/>
        </authorList>
    </citation>
    <scope>NUCLEOTIDE SEQUENCE [LARGE SCALE GENOMIC DNA]</scope>
    <source>
        <strain evidence="3 4">JCM 16013</strain>
    </source>
</reference>